<evidence type="ECO:0000256" key="3">
    <source>
        <dbReference type="SAM" id="MobiDB-lite"/>
    </source>
</evidence>
<dbReference type="PANTHER" id="PTHR48083:SF5">
    <property type="entry name" value="NRGC PROTEIN"/>
    <property type="match status" value="1"/>
</dbReference>
<feature type="region of interest" description="Disordered" evidence="3">
    <location>
        <begin position="1"/>
        <end position="35"/>
    </location>
</feature>
<dbReference type="InterPro" id="IPR013107">
    <property type="entry name" value="Acyl-CoA_DH_C"/>
</dbReference>
<evidence type="ECO:0000259" key="5">
    <source>
        <dbReference type="Pfam" id="PF08028"/>
    </source>
</evidence>
<accession>A0A5C8PKC8</accession>
<reference evidence="6 7" key="1">
    <citation type="submission" date="2019-06" db="EMBL/GenBank/DDBJ databases">
        <title>New taxonomy in bacterial strain CC-CFT640, isolated from vineyard.</title>
        <authorList>
            <person name="Lin S.-Y."/>
            <person name="Tsai C.-F."/>
            <person name="Young C.-C."/>
        </authorList>
    </citation>
    <scope>NUCLEOTIDE SEQUENCE [LARGE SCALE GENOMIC DNA]</scope>
    <source>
        <strain evidence="6 7">CC-CFT640</strain>
    </source>
</reference>
<dbReference type="PANTHER" id="PTHR48083">
    <property type="entry name" value="MEDIUM-CHAIN SPECIFIC ACYL-COA DEHYDROGENASE, MITOCHONDRIAL-RELATED"/>
    <property type="match status" value="1"/>
</dbReference>
<dbReference type="GO" id="GO:0003995">
    <property type="term" value="F:acyl-CoA dehydrogenase activity"/>
    <property type="evidence" value="ECO:0007669"/>
    <property type="project" value="TreeGrafter"/>
</dbReference>
<evidence type="ECO:0000256" key="2">
    <source>
        <dbReference type="ARBA" id="ARBA00049661"/>
    </source>
</evidence>
<dbReference type="Pfam" id="PF08028">
    <property type="entry name" value="Acyl-CoA_dh_2"/>
    <property type="match status" value="1"/>
</dbReference>
<evidence type="ECO:0000256" key="1">
    <source>
        <dbReference type="ARBA" id="ARBA00023002"/>
    </source>
</evidence>
<dbReference type="Gene3D" id="1.10.540.10">
    <property type="entry name" value="Acyl-CoA dehydrogenase/oxidase, N-terminal domain"/>
    <property type="match status" value="1"/>
</dbReference>
<dbReference type="Pfam" id="PF02771">
    <property type="entry name" value="Acyl-CoA_dh_N"/>
    <property type="match status" value="1"/>
</dbReference>
<dbReference type="GO" id="GO:0050660">
    <property type="term" value="F:flavin adenine dinucleotide binding"/>
    <property type="evidence" value="ECO:0007669"/>
    <property type="project" value="InterPro"/>
</dbReference>
<dbReference type="EMBL" id="VDUZ01000020">
    <property type="protein sequence ID" value="TXL74094.1"/>
    <property type="molecule type" value="Genomic_DNA"/>
</dbReference>
<comment type="similarity">
    <text evidence="2">Belongs to the HpaH/HsaA monooxygenase family.</text>
</comment>
<dbReference type="InterPro" id="IPR046373">
    <property type="entry name" value="Acyl-CoA_Oxase/DH_mid-dom_sf"/>
</dbReference>
<feature type="compositionally biased region" description="Basic and acidic residues" evidence="3">
    <location>
        <begin position="62"/>
        <end position="88"/>
    </location>
</feature>
<dbReference type="Gene3D" id="1.20.140.10">
    <property type="entry name" value="Butyryl-CoA Dehydrogenase, subunit A, domain 3"/>
    <property type="match status" value="1"/>
</dbReference>
<dbReference type="AlphaFoldDB" id="A0A5C8PKC8"/>
<dbReference type="SUPFAM" id="SSF47203">
    <property type="entry name" value="Acyl-CoA dehydrogenase C-terminal domain-like"/>
    <property type="match status" value="1"/>
</dbReference>
<proteinExistence type="inferred from homology"/>
<dbReference type="Proteomes" id="UP000321638">
    <property type="component" value="Unassembled WGS sequence"/>
</dbReference>
<feature type="domain" description="Acyl-CoA dehydrogenase C-terminal" evidence="5">
    <location>
        <begin position="350"/>
        <end position="476"/>
    </location>
</feature>
<dbReference type="OrthoDB" id="8250967at2"/>
<gene>
    <name evidence="6" type="ORF">FHP25_17975</name>
</gene>
<evidence type="ECO:0000313" key="6">
    <source>
        <dbReference type="EMBL" id="TXL74094.1"/>
    </source>
</evidence>
<keyword evidence="1" id="KW-0560">Oxidoreductase</keyword>
<dbReference type="InterPro" id="IPR036250">
    <property type="entry name" value="AcylCo_DH-like_C"/>
</dbReference>
<name>A0A5C8PKC8_9HYPH</name>
<dbReference type="InterPro" id="IPR037069">
    <property type="entry name" value="AcylCoA_DH/ox_N_sf"/>
</dbReference>
<comment type="caution">
    <text evidence="6">The sequence shown here is derived from an EMBL/GenBank/DDBJ whole genome shotgun (WGS) entry which is preliminary data.</text>
</comment>
<evidence type="ECO:0000313" key="7">
    <source>
        <dbReference type="Proteomes" id="UP000321638"/>
    </source>
</evidence>
<dbReference type="InterPro" id="IPR013786">
    <property type="entry name" value="AcylCoA_DH/ox_N"/>
</dbReference>
<dbReference type="GO" id="GO:0005737">
    <property type="term" value="C:cytoplasm"/>
    <property type="evidence" value="ECO:0007669"/>
    <property type="project" value="TreeGrafter"/>
</dbReference>
<feature type="region of interest" description="Disordered" evidence="3">
    <location>
        <begin position="62"/>
        <end position="103"/>
    </location>
</feature>
<dbReference type="Gene3D" id="2.40.110.10">
    <property type="entry name" value="Butyryl-CoA Dehydrogenase, subunit A, domain 2"/>
    <property type="match status" value="1"/>
</dbReference>
<dbReference type="GO" id="GO:0033539">
    <property type="term" value="P:fatty acid beta-oxidation using acyl-CoA dehydrogenase"/>
    <property type="evidence" value="ECO:0007669"/>
    <property type="project" value="TreeGrafter"/>
</dbReference>
<evidence type="ECO:0000259" key="4">
    <source>
        <dbReference type="Pfam" id="PF02771"/>
    </source>
</evidence>
<sequence length="502" mass="55085">MAGASAHVGNGLGLRLRRHRQDHRAAGPGADHRRLGRLEAGRAGRQHRAGVHLSGELVRDGRRGLSFPRDRDQGPLDRGHRPLADRADTAACRGGRGGRSREDPAVTLDSLERADTGIDYVARAEALAPKIEALADDIERFRRLPPALLADLHAAGMFRLLLPRSQKGAELDPQTYFRVIETIAKADASVAWCLGQAAGCAMHAAYLDPPVAWKMFGSDPQAVLAWGPGPKVKAVAVEGGYRVTGTWSFASGCRHATWLGAHCPVYEADGTRRRDPDGQPIERTMLVPAGEVAWTDIWNVIGLRGTASDAFSLDDHFVRHDHSVTRDFERECREDGPLFRLSAMAMYELAFSGVALGIARAVLDAFIDMARNKVPRGMRSPIRDNAVVQSNMAQAEVRVRAARLYLLHAYDEIWQALRAGGRFTIDQRITVRMASTHAIHQARDAVDFAYNAAGASAIFDSHPMERRFRDIHTVTQQLQGRLSHFETVGAYILGGDPDLTFV</sequence>
<dbReference type="InterPro" id="IPR009100">
    <property type="entry name" value="AcylCoA_DH/oxidase_NM_dom_sf"/>
</dbReference>
<dbReference type="SUPFAM" id="SSF56645">
    <property type="entry name" value="Acyl-CoA dehydrogenase NM domain-like"/>
    <property type="match status" value="1"/>
</dbReference>
<protein>
    <submittedName>
        <fullName evidence="6">Acyl-CoA dehydrogenase</fullName>
    </submittedName>
</protein>
<organism evidence="6 7">
    <name type="scientific">Vineibacter terrae</name>
    <dbReference type="NCBI Taxonomy" id="2586908"/>
    <lineage>
        <taxon>Bacteria</taxon>
        <taxon>Pseudomonadati</taxon>
        <taxon>Pseudomonadota</taxon>
        <taxon>Alphaproteobacteria</taxon>
        <taxon>Hyphomicrobiales</taxon>
        <taxon>Vineibacter</taxon>
    </lineage>
</organism>
<keyword evidence="7" id="KW-1185">Reference proteome</keyword>
<feature type="domain" description="Acyl-CoA dehydrogenase/oxidase N-terminal" evidence="4">
    <location>
        <begin position="127"/>
        <end position="203"/>
    </location>
</feature>
<dbReference type="InterPro" id="IPR050741">
    <property type="entry name" value="Acyl-CoA_dehydrogenase"/>
</dbReference>